<dbReference type="PANTHER" id="PTHR43292:SF4">
    <property type="entry name" value="ACYL-COA DEHYDROGENASE FADE34"/>
    <property type="match status" value="1"/>
</dbReference>
<keyword evidence="4 6" id="KW-0274">FAD</keyword>
<comment type="cofactor">
    <cofactor evidence="1 6">
        <name>FAD</name>
        <dbReference type="ChEBI" id="CHEBI:57692"/>
    </cofactor>
</comment>
<feature type="domain" description="Acyl-CoA dehydrogenase/oxidase C-terminal" evidence="8">
    <location>
        <begin position="252"/>
        <end position="400"/>
    </location>
</feature>
<dbReference type="InterPro" id="IPR013786">
    <property type="entry name" value="AcylCoA_DH/ox_N"/>
</dbReference>
<evidence type="ECO:0000256" key="6">
    <source>
        <dbReference type="RuleBase" id="RU362125"/>
    </source>
</evidence>
<dbReference type="Proteomes" id="UP001596514">
    <property type="component" value="Unassembled WGS sequence"/>
</dbReference>
<evidence type="ECO:0000256" key="4">
    <source>
        <dbReference type="ARBA" id="ARBA00022827"/>
    </source>
</evidence>
<evidence type="ECO:0000256" key="5">
    <source>
        <dbReference type="ARBA" id="ARBA00023002"/>
    </source>
</evidence>
<evidence type="ECO:0000256" key="7">
    <source>
        <dbReference type="SAM" id="MobiDB-lite"/>
    </source>
</evidence>
<keyword evidence="12" id="KW-1185">Reference proteome</keyword>
<sequence>MSDQTEHPPTGEAAFRDAVRAFLDAHAKPLPEAQEGWGVGSDELSSGAEPTREEELRMVEAATAFRRELFDAGFGWLTGPAEYGGGGRDARFQELFDEVAADYELPSEACFVVGHHIVAPTLLAWGTPEVKERYLRALYRADLLACQLFSEPEAGSDLAGVRSRGVRDGDGWRVSGQKVWTSGAHYSDIGEMLVRTDPEASKHGGLTMLMIDMHDPGVEVRPLRQMTGGEAFNEVFVDDVFVPDSHVLGRPGDGWKVAMTTLGNERASMGYRTSPPASDPVERLLGLIRHFGLDGDTGIRAEFARIAIRRDIIRWTAARAAARAAGGEPGAEASIIKLMDSENVRAIGALAGRVLGARMTADTGEWGTYVWAELALSAPSLRLAGGTDEIMRNIMAERILGLPREPAPNR</sequence>
<evidence type="ECO:0000259" key="8">
    <source>
        <dbReference type="Pfam" id="PF00441"/>
    </source>
</evidence>
<comment type="similarity">
    <text evidence="2 6">Belongs to the acyl-CoA dehydrogenase family.</text>
</comment>
<dbReference type="Gene3D" id="1.10.540.10">
    <property type="entry name" value="Acyl-CoA dehydrogenase/oxidase, N-terminal domain"/>
    <property type="match status" value="1"/>
</dbReference>
<reference evidence="12" key="1">
    <citation type="journal article" date="2019" name="Int. J. Syst. Evol. Microbiol.">
        <title>The Global Catalogue of Microorganisms (GCM) 10K type strain sequencing project: providing services to taxonomists for standard genome sequencing and annotation.</title>
        <authorList>
            <consortium name="The Broad Institute Genomics Platform"/>
            <consortium name="The Broad Institute Genome Sequencing Center for Infectious Disease"/>
            <person name="Wu L."/>
            <person name="Ma J."/>
        </authorList>
    </citation>
    <scope>NUCLEOTIDE SEQUENCE [LARGE SCALE GENOMIC DNA]</scope>
    <source>
        <strain evidence="12">JCM 10083</strain>
    </source>
</reference>
<evidence type="ECO:0000256" key="3">
    <source>
        <dbReference type="ARBA" id="ARBA00022630"/>
    </source>
</evidence>
<dbReference type="SUPFAM" id="SSF47203">
    <property type="entry name" value="Acyl-CoA dehydrogenase C-terminal domain-like"/>
    <property type="match status" value="1"/>
</dbReference>
<organism evidence="11 12">
    <name type="scientific">Streptosporangium amethystogenes subsp. fukuiense</name>
    <dbReference type="NCBI Taxonomy" id="698418"/>
    <lineage>
        <taxon>Bacteria</taxon>
        <taxon>Bacillati</taxon>
        <taxon>Actinomycetota</taxon>
        <taxon>Actinomycetes</taxon>
        <taxon>Streptosporangiales</taxon>
        <taxon>Streptosporangiaceae</taxon>
        <taxon>Streptosporangium</taxon>
    </lineage>
</organism>
<dbReference type="PANTHER" id="PTHR43292">
    <property type="entry name" value="ACYL-COA DEHYDROGENASE"/>
    <property type="match status" value="1"/>
</dbReference>
<dbReference type="SUPFAM" id="SSF56645">
    <property type="entry name" value="Acyl-CoA dehydrogenase NM domain-like"/>
    <property type="match status" value="1"/>
</dbReference>
<dbReference type="InterPro" id="IPR046373">
    <property type="entry name" value="Acyl-CoA_Oxase/DH_mid-dom_sf"/>
</dbReference>
<evidence type="ECO:0000259" key="9">
    <source>
        <dbReference type="Pfam" id="PF02770"/>
    </source>
</evidence>
<protein>
    <submittedName>
        <fullName evidence="11">Acyl-CoA dehydrogenase family protein</fullName>
    </submittedName>
</protein>
<dbReference type="InterPro" id="IPR009100">
    <property type="entry name" value="AcylCoA_DH/oxidase_NM_dom_sf"/>
</dbReference>
<dbReference type="Pfam" id="PF00441">
    <property type="entry name" value="Acyl-CoA_dh_1"/>
    <property type="match status" value="1"/>
</dbReference>
<dbReference type="EMBL" id="JBHTEE010000001">
    <property type="protein sequence ID" value="MFC7603827.1"/>
    <property type="molecule type" value="Genomic_DNA"/>
</dbReference>
<dbReference type="RefSeq" id="WP_343976062.1">
    <property type="nucleotide sequence ID" value="NZ_BAAAGK010000133.1"/>
</dbReference>
<gene>
    <name evidence="11" type="ORF">ACFQVD_27305</name>
</gene>
<dbReference type="Gene3D" id="1.20.140.10">
    <property type="entry name" value="Butyryl-CoA Dehydrogenase, subunit A, domain 3"/>
    <property type="match status" value="1"/>
</dbReference>
<keyword evidence="5 6" id="KW-0560">Oxidoreductase</keyword>
<comment type="caution">
    <text evidence="11">The sequence shown here is derived from an EMBL/GenBank/DDBJ whole genome shotgun (WGS) entry which is preliminary data.</text>
</comment>
<dbReference type="InterPro" id="IPR006091">
    <property type="entry name" value="Acyl-CoA_Oxase/DH_mid-dom"/>
</dbReference>
<dbReference type="InterPro" id="IPR036250">
    <property type="entry name" value="AcylCo_DH-like_C"/>
</dbReference>
<accession>A0ABW2T6Y8</accession>
<dbReference type="InterPro" id="IPR037069">
    <property type="entry name" value="AcylCoA_DH/ox_N_sf"/>
</dbReference>
<feature type="region of interest" description="Disordered" evidence="7">
    <location>
        <begin position="32"/>
        <end position="52"/>
    </location>
</feature>
<feature type="domain" description="Acyl-CoA dehydrogenase/oxidase N-terminal" evidence="10">
    <location>
        <begin position="14"/>
        <end position="140"/>
    </location>
</feature>
<dbReference type="InterPro" id="IPR009075">
    <property type="entry name" value="AcylCo_DH/oxidase_C"/>
</dbReference>
<proteinExistence type="inferred from homology"/>
<dbReference type="Gene3D" id="2.40.110.10">
    <property type="entry name" value="Butyryl-CoA Dehydrogenase, subunit A, domain 2"/>
    <property type="match status" value="1"/>
</dbReference>
<dbReference type="Pfam" id="PF02771">
    <property type="entry name" value="Acyl-CoA_dh_N"/>
    <property type="match status" value="1"/>
</dbReference>
<evidence type="ECO:0000256" key="1">
    <source>
        <dbReference type="ARBA" id="ARBA00001974"/>
    </source>
</evidence>
<evidence type="ECO:0000313" key="12">
    <source>
        <dbReference type="Proteomes" id="UP001596514"/>
    </source>
</evidence>
<keyword evidence="3 6" id="KW-0285">Flavoprotein</keyword>
<dbReference type="Pfam" id="PF02770">
    <property type="entry name" value="Acyl-CoA_dh_M"/>
    <property type="match status" value="1"/>
</dbReference>
<evidence type="ECO:0000313" key="11">
    <source>
        <dbReference type="EMBL" id="MFC7603827.1"/>
    </source>
</evidence>
<dbReference type="InterPro" id="IPR052161">
    <property type="entry name" value="Mycobact_Acyl-CoA_DH"/>
</dbReference>
<feature type="domain" description="Acyl-CoA oxidase/dehydrogenase middle" evidence="9">
    <location>
        <begin position="146"/>
        <end position="240"/>
    </location>
</feature>
<name>A0ABW2T6Y8_9ACTN</name>
<evidence type="ECO:0000256" key="2">
    <source>
        <dbReference type="ARBA" id="ARBA00009347"/>
    </source>
</evidence>
<evidence type="ECO:0000259" key="10">
    <source>
        <dbReference type="Pfam" id="PF02771"/>
    </source>
</evidence>